<dbReference type="HAMAP" id="MF_01057">
    <property type="entry name" value="tRNA_methyltr_TrmB"/>
    <property type="match status" value="1"/>
</dbReference>
<evidence type="ECO:0000256" key="3">
    <source>
        <dbReference type="ARBA" id="ARBA00022603"/>
    </source>
</evidence>
<evidence type="ECO:0000313" key="8">
    <source>
        <dbReference type="EMBL" id="GAA0484661.1"/>
    </source>
</evidence>
<keyword evidence="6 7" id="KW-0819">tRNA processing</keyword>
<proteinExistence type="inferred from homology"/>
<sequence>MRLRNKPWADDFIKENHHITELSPLSHKGSWKDLFENHQPIHLEIGTGKGQFIANMAKQHPDINFIGMERVKNVIVGAIRKVDAAYVRNVRLINENAKDLRDFFAQNEIDQIYLNFSDPWPKNRHEKRRLTFHTFLEQYEDILRPDGEIVLKTDNQKFFEYSLVSFSQYGMKLEEVTLDLHAVEDPLNVMTEYEEKFSEKGQRIYRCRVRFS</sequence>
<dbReference type="Gene3D" id="3.40.50.150">
    <property type="entry name" value="Vaccinia Virus protein VP39"/>
    <property type="match status" value="1"/>
</dbReference>
<dbReference type="RefSeq" id="WP_343837679.1">
    <property type="nucleotide sequence ID" value="NZ_BAAADO010000001.1"/>
</dbReference>
<feature type="binding site" evidence="7">
    <location>
        <position position="122"/>
    </location>
    <ligand>
        <name>substrate</name>
    </ligand>
</feature>
<comment type="caution">
    <text evidence="8">The sequence shown here is derived from an EMBL/GenBank/DDBJ whole genome shotgun (WGS) entry which is preliminary data.</text>
</comment>
<feature type="binding site" evidence="7">
    <location>
        <position position="154"/>
    </location>
    <ligand>
        <name>substrate</name>
    </ligand>
</feature>
<comment type="catalytic activity">
    <reaction evidence="1 7">
        <text>guanosine(46) in tRNA + S-adenosyl-L-methionine = N(7)-methylguanosine(46) in tRNA + S-adenosyl-L-homocysteine</text>
        <dbReference type="Rhea" id="RHEA:42708"/>
        <dbReference type="Rhea" id="RHEA-COMP:10188"/>
        <dbReference type="Rhea" id="RHEA-COMP:10189"/>
        <dbReference type="ChEBI" id="CHEBI:57856"/>
        <dbReference type="ChEBI" id="CHEBI:59789"/>
        <dbReference type="ChEBI" id="CHEBI:74269"/>
        <dbReference type="ChEBI" id="CHEBI:74480"/>
        <dbReference type="EC" id="2.1.1.33"/>
    </reaction>
</comment>
<feature type="binding site" evidence="7">
    <location>
        <position position="118"/>
    </location>
    <ligand>
        <name>S-adenosyl-L-methionine</name>
        <dbReference type="ChEBI" id="CHEBI:59789"/>
    </ligand>
</feature>
<dbReference type="EMBL" id="BAAADO010000001">
    <property type="protein sequence ID" value="GAA0484661.1"/>
    <property type="molecule type" value="Genomic_DNA"/>
</dbReference>
<dbReference type="InterPro" id="IPR029063">
    <property type="entry name" value="SAM-dependent_MTases_sf"/>
</dbReference>
<comment type="function">
    <text evidence="2 7">Catalyzes the formation of N(7)-methylguanine at position 46 (m7G46) in tRNA.</text>
</comment>
<keyword evidence="4 7" id="KW-0808">Transferase</keyword>
<dbReference type="InterPro" id="IPR055361">
    <property type="entry name" value="tRNA_methyltr_TrmB_bact"/>
</dbReference>
<evidence type="ECO:0000256" key="6">
    <source>
        <dbReference type="ARBA" id="ARBA00022694"/>
    </source>
</evidence>
<evidence type="ECO:0000256" key="7">
    <source>
        <dbReference type="HAMAP-Rule" id="MF_01057"/>
    </source>
</evidence>
<dbReference type="NCBIfam" id="TIGR00091">
    <property type="entry name" value="tRNA (guanosine(46)-N7)-methyltransferase TrmB"/>
    <property type="match status" value="1"/>
</dbReference>
<feature type="binding site" evidence="7">
    <location>
        <position position="44"/>
    </location>
    <ligand>
        <name>S-adenosyl-L-methionine</name>
        <dbReference type="ChEBI" id="CHEBI:59789"/>
    </ligand>
</feature>
<dbReference type="CDD" id="cd02440">
    <property type="entry name" value="AdoMet_MTases"/>
    <property type="match status" value="1"/>
</dbReference>
<dbReference type="PANTHER" id="PTHR23417">
    <property type="entry name" value="3-DEOXY-D-MANNO-OCTULOSONIC-ACID TRANSFERASE/TRNA GUANINE-N 7 - -METHYLTRANSFERASE"/>
    <property type="match status" value="1"/>
</dbReference>
<comment type="pathway">
    <text evidence="7">tRNA modification; N(7)-methylguanine-tRNA biosynthesis.</text>
</comment>
<evidence type="ECO:0000256" key="1">
    <source>
        <dbReference type="ARBA" id="ARBA00000142"/>
    </source>
</evidence>
<dbReference type="SUPFAM" id="SSF53335">
    <property type="entry name" value="S-adenosyl-L-methionine-dependent methyltransferases"/>
    <property type="match status" value="1"/>
</dbReference>
<dbReference type="PANTHER" id="PTHR23417:SF14">
    <property type="entry name" value="PENTACOTRIPEPTIDE-REPEAT REGION OF PRORP DOMAIN-CONTAINING PROTEIN"/>
    <property type="match status" value="1"/>
</dbReference>
<feature type="binding site" evidence="7">
    <location>
        <position position="69"/>
    </location>
    <ligand>
        <name>S-adenosyl-L-methionine</name>
        <dbReference type="ChEBI" id="CHEBI:59789"/>
    </ligand>
</feature>
<gene>
    <name evidence="7 8" type="primary">trmB</name>
    <name evidence="8" type="ORF">GCM10008986_07450</name>
</gene>
<reference evidence="9" key="1">
    <citation type="journal article" date="2019" name="Int. J. Syst. Evol. Microbiol.">
        <title>The Global Catalogue of Microorganisms (GCM) 10K type strain sequencing project: providing services to taxonomists for standard genome sequencing and annotation.</title>
        <authorList>
            <consortium name="The Broad Institute Genomics Platform"/>
            <consortium name="The Broad Institute Genome Sequencing Center for Infectious Disease"/>
            <person name="Wu L."/>
            <person name="Ma J."/>
        </authorList>
    </citation>
    <scope>NUCLEOTIDE SEQUENCE [LARGE SCALE GENOMIC DNA]</scope>
    <source>
        <strain evidence="9">JCM 12389</strain>
    </source>
</reference>
<evidence type="ECO:0000256" key="2">
    <source>
        <dbReference type="ARBA" id="ARBA00003015"/>
    </source>
</evidence>
<comment type="similarity">
    <text evidence="7">Belongs to the class I-like SAM-binding methyltransferase superfamily. TrmB family.</text>
</comment>
<keyword evidence="9" id="KW-1185">Reference proteome</keyword>
<feature type="region of interest" description="Interaction with RNA" evidence="7">
    <location>
        <begin position="124"/>
        <end position="129"/>
    </location>
</feature>
<dbReference type="Proteomes" id="UP001500880">
    <property type="component" value="Unassembled WGS sequence"/>
</dbReference>
<evidence type="ECO:0000256" key="5">
    <source>
        <dbReference type="ARBA" id="ARBA00022691"/>
    </source>
</evidence>
<organism evidence="8 9">
    <name type="scientific">Salinibacillus aidingensis</name>
    <dbReference type="NCBI Taxonomy" id="237684"/>
    <lineage>
        <taxon>Bacteria</taxon>
        <taxon>Bacillati</taxon>
        <taxon>Bacillota</taxon>
        <taxon>Bacilli</taxon>
        <taxon>Bacillales</taxon>
        <taxon>Bacillaceae</taxon>
        <taxon>Salinibacillus</taxon>
    </lineage>
</organism>
<evidence type="ECO:0000313" key="9">
    <source>
        <dbReference type="Proteomes" id="UP001500880"/>
    </source>
</evidence>
<protein>
    <recommendedName>
        <fullName evidence="7">tRNA (guanine-N(7)-)-methyltransferase</fullName>
        <ecNumber evidence="7">2.1.1.33</ecNumber>
    </recommendedName>
    <alternativeName>
        <fullName evidence="7">tRNA (guanine(46)-N(7))-methyltransferase</fullName>
    </alternativeName>
    <alternativeName>
        <fullName evidence="7">tRNA(m7G46)-methyltransferase</fullName>
    </alternativeName>
</protein>
<feature type="binding site" evidence="7">
    <location>
        <position position="96"/>
    </location>
    <ligand>
        <name>S-adenosyl-L-methionine</name>
        <dbReference type="ChEBI" id="CHEBI:59789"/>
    </ligand>
</feature>
<dbReference type="EC" id="2.1.1.33" evidence="7"/>
<keyword evidence="5 7" id="KW-0949">S-adenosyl-L-methionine</keyword>
<name>A0ABP3KPS7_9BACI</name>
<dbReference type="InterPro" id="IPR003358">
    <property type="entry name" value="tRNA_(Gua-N-7)_MeTrfase_Trmb"/>
</dbReference>
<feature type="binding site" evidence="7">
    <location>
        <begin position="191"/>
        <end position="194"/>
    </location>
    <ligand>
        <name>substrate</name>
    </ligand>
</feature>
<dbReference type="PROSITE" id="PS51625">
    <property type="entry name" value="SAM_MT_TRMB"/>
    <property type="match status" value="1"/>
</dbReference>
<dbReference type="NCBIfam" id="NF001080">
    <property type="entry name" value="PRK00121.2-2"/>
    <property type="match status" value="1"/>
</dbReference>
<keyword evidence="3 7" id="KW-0489">Methyltransferase</keyword>
<dbReference type="Pfam" id="PF02390">
    <property type="entry name" value="Methyltransf_4"/>
    <property type="match status" value="1"/>
</dbReference>
<evidence type="ECO:0000256" key="4">
    <source>
        <dbReference type="ARBA" id="ARBA00022679"/>
    </source>
</evidence>
<accession>A0ABP3KPS7</accession>